<dbReference type="Gene3D" id="1.20.144.10">
    <property type="entry name" value="Phosphatidic acid phosphatase type 2/haloperoxidase"/>
    <property type="match status" value="1"/>
</dbReference>
<accession>A0A2G3DYI8</accession>
<evidence type="ECO:0000256" key="1">
    <source>
        <dbReference type="SAM" id="Phobius"/>
    </source>
</evidence>
<evidence type="ECO:0000313" key="4">
    <source>
        <dbReference type="Proteomes" id="UP000225889"/>
    </source>
</evidence>
<name>A0A2G3DYI8_9FIRM</name>
<reference evidence="3 4" key="2">
    <citation type="submission" date="2017-10" db="EMBL/GenBank/DDBJ databases">
        <authorList>
            <person name="Banno H."/>
            <person name="Chua N.-H."/>
        </authorList>
    </citation>
    <scope>NUCLEOTIDE SEQUENCE [LARGE SCALE GENOMIC DNA]</scope>
    <source>
        <strain evidence="3 4">JK626</strain>
    </source>
</reference>
<feature type="transmembrane region" description="Helical" evidence="1">
    <location>
        <begin position="131"/>
        <end position="149"/>
    </location>
</feature>
<comment type="caution">
    <text evidence="3">The sequence shown here is derived from an EMBL/GenBank/DDBJ whole genome shotgun (WGS) entry which is preliminary data.</text>
</comment>
<dbReference type="EMBL" id="PDYF01000007">
    <property type="protein sequence ID" value="PHU36064.1"/>
    <property type="molecule type" value="Genomic_DNA"/>
</dbReference>
<reference evidence="3 4" key="1">
    <citation type="submission" date="2017-10" db="EMBL/GenBank/DDBJ databases">
        <title>Resolving the taxonomy of Roseburia spp., Eubacterium rectale and Agathobacter spp. through phylogenomic analysis.</title>
        <authorList>
            <person name="Sheridan P.O."/>
            <person name="Walker A.W."/>
            <person name="Duncan S.H."/>
            <person name="Scott K.P."/>
            <person name="Toole P.W.O."/>
            <person name="Luis P."/>
            <person name="Flint H.J."/>
        </authorList>
    </citation>
    <scope>NUCLEOTIDE SEQUENCE [LARGE SCALE GENOMIC DNA]</scope>
    <source>
        <strain evidence="3 4">JK626</strain>
    </source>
</reference>
<keyword evidence="1" id="KW-0812">Transmembrane</keyword>
<feature type="domain" description="Phosphatidic acid phosphatase type 2/haloperoxidase" evidence="2">
    <location>
        <begin position="60"/>
        <end position="170"/>
    </location>
</feature>
<dbReference type="SMART" id="SM00014">
    <property type="entry name" value="acidPPc"/>
    <property type="match status" value="1"/>
</dbReference>
<feature type="transmembrane region" description="Helical" evidence="1">
    <location>
        <begin position="155"/>
        <end position="176"/>
    </location>
</feature>
<dbReference type="Proteomes" id="UP000225889">
    <property type="component" value="Unassembled WGS sequence"/>
</dbReference>
<dbReference type="InterPro" id="IPR000326">
    <property type="entry name" value="PAP2/HPO"/>
</dbReference>
<feature type="transmembrane region" description="Helical" evidence="1">
    <location>
        <begin position="64"/>
        <end position="83"/>
    </location>
</feature>
<evidence type="ECO:0000259" key="2">
    <source>
        <dbReference type="SMART" id="SM00014"/>
    </source>
</evidence>
<dbReference type="AlphaFoldDB" id="A0A2G3DYI8"/>
<evidence type="ECO:0000313" key="3">
    <source>
        <dbReference type="EMBL" id="PHU36064.1"/>
    </source>
</evidence>
<dbReference type="PANTHER" id="PTHR14969:SF13">
    <property type="entry name" value="AT30094P"/>
    <property type="match status" value="1"/>
</dbReference>
<keyword evidence="1" id="KW-0472">Membrane</keyword>
<sequence>MVNGDIFYFSWELDFLHWLQGIHNPILDKIMINATNLEDYVLILLLIFIGLTVFPRSRKIGGTLLVATIVCFLIVNVGMKTFITRCRPCWLEPSVKLLVNAPHSFSFPSGHTNAFFAMATAVFLRNKKIGIPCLAIASLIAFSRLYLFVHWPTDVLGGIVTGIVSAIIGYMAIEALSKLFGRIKKRIKEKKYENKFEIN</sequence>
<dbReference type="PANTHER" id="PTHR14969">
    <property type="entry name" value="SPHINGOSINE-1-PHOSPHATE PHOSPHOHYDROLASE"/>
    <property type="match status" value="1"/>
</dbReference>
<organism evidence="3 4">
    <name type="scientific">Pseudobutyrivibrio ruminis</name>
    <dbReference type="NCBI Taxonomy" id="46206"/>
    <lineage>
        <taxon>Bacteria</taxon>
        <taxon>Bacillati</taxon>
        <taxon>Bacillota</taxon>
        <taxon>Clostridia</taxon>
        <taxon>Lachnospirales</taxon>
        <taxon>Lachnospiraceae</taxon>
        <taxon>Pseudobutyrivibrio</taxon>
    </lineage>
</organism>
<dbReference type="InterPro" id="IPR036938">
    <property type="entry name" value="PAP2/HPO_sf"/>
</dbReference>
<gene>
    <name evidence="3" type="ORF">CSX01_02195</name>
</gene>
<keyword evidence="1" id="KW-1133">Transmembrane helix</keyword>
<feature type="transmembrane region" description="Helical" evidence="1">
    <location>
        <begin position="40"/>
        <end position="57"/>
    </location>
</feature>
<dbReference type="Pfam" id="PF01569">
    <property type="entry name" value="PAP2"/>
    <property type="match status" value="1"/>
</dbReference>
<dbReference type="SUPFAM" id="SSF48317">
    <property type="entry name" value="Acid phosphatase/Vanadium-dependent haloperoxidase"/>
    <property type="match status" value="1"/>
</dbReference>
<protein>
    <submittedName>
        <fullName evidence="3">Phosphatase PAP2 family protein</fullName>
    </submittedName>
</protein>
<dbReference type="RefSeq" id="WP_099391276.1">
    <property type="nucleotide sequence ID" value="NZ_PDYF01000007.1"/>
</dbReference>
<proteinExistence type="predicted"/>